<organism evidence="1 2">
    <name type="scientific">Elsinoe australis</name>
    <dbReference type="NCBI Taxonomy" id="40998"/>
    <lineage>
        <taxon>Eukaryota</taxon>
        <taxon>Fungi</taxon>
        <taxon>Dikarya</taxon>
        <taxon>Ascomycota</taxon>
        <taxon>Pezizomycotina</taxon>
        <taxon>Dothideomycetes</taxon>
        <taxon>Dothideomycetidae</taxon>
        <taxon>Myriangiales</taxon>
        <taxon>Elsinoaceae</taxon>
        <taxon>Elsinoe</taxon>
    </lineage>
</organism>
<evidence type="ECO:0000313" key="1">
    <source>
        <dbReference type="EMBL" id="PSK56660.1"/>
    </source>
</evidence>
<proteinExistence type="predicted"/>
<name>A0A2P8A878_9PEZI</name>
<dbReference type="Proteomes" id="UP000243723">
    <property type="component" value="Unassembled WGS sequence"/>
</dbReference>
<reference evidence="1 2" key="1">
    <citation type="submission" date="2017-05" db="EMBL/GenBank/DDBJ databases">
        <title>Draft genome sequence of Elsinoe australis.</title>
        <authorList>
            <person name="Cheng Q."/>
        </authorList>
    </citation>
    <scope>NUCLEOTIDE SEQUENCE [LARGE SCALE GENOMIC DNA]</scope>
    <source>
        <strain evidence="1 2">NL1</strain>
    </source>
</reference>
<keyword evidence="2" id="KW-1185">Reference proteome</keyword>
<sequence>MSYQCFNVTVPSTISAWSINGHVLVVDKLREDLVYVIVVEVLRTPKNDTEVLVESVSGPERPAPALFVDEVPRLHSRSSSTIVSTMEAESKYDLTSKKGLDQSCLHGLQGWEASLGISEAHCLTKQVVTIWPGWKVLSGERGGAILGLLVVQGRNGQDRQSYGSFGMADSHGDRSRVYIILKHASQPVGNSGPMKHPIGCHTYVEIQSEEVVSPRKRWQLQW</sequence>
<accession>A0A2P8A878</accession>
<comment type="caution">
    <text evidence="1">The sequence shown here is derived from an EMBL/GenBank/DDBJ whole genome shotgun (WGS) entry which is preliminary data.</text>
</comment>
<evidence type="ECO:0000313" key="2">
    <source>
        <dbReference type="Proteomes" id="UP000243723"/>
    </source>
</evidence>
<dbReference type="EMBL" id="NHZQ01000060">
    <property type="protein sequence ID" value="PSK56660.1"/>
    <property type="molecule type" value="Genomic_DNA"/>
</dbReference>
<gene>
    <name evidence="1" type="ORF">B9Z65_6284</name>
</gene>
<protein>
    <submittedName>
        <fullName evidence="1">Uncharacterized protein</fullName>
    </submittedName>
</protein>
<dbReference type="AlphaFoldDB" id="A0A2P8A878"/>